<comment type="caution">
    <text evidence="1">The sequence shown here is derived from an EMBL/GenBank/DDBJ whole genome shotgun (WGS) entry which is preliminary data.</text>
</comment>
<dbReference type="OrthoDB" id="769196at2"/>
<evidence type="ECO:0000313" key="1">
    <source>
        <dbReference type="EMBL" id="RCH55453.1"/>
    </source>
</evidence>
<proteinExistence type="predicted"/>
<keyword evidence="2" id="KW-1185">Reference proteome</keyword>
<evidence type="ECO:0000313" key="2">
    <source>
        <dbReference type="Proteomes" id="UP000253209"/>
    </source>
</evidence>
<sequence length="80" mass="9325">MKNLKFHFCHPVKGVINFFHKNPELNRALAIDTQAEQVAIVPIDGLPGGKWKAMLEWEYDGKEYIYEKEFEVKEEMPASE</sequence>
<name>A0A367GRU2_9SPHI</name>
<dbReference type="AlphaFoldDB" id="A0A367GRU2"/>
<protein>
    <submittedName>
        <fullName evidence="1">Uncharacterized protein</fullName>
    </submittedName>
</protein>
<dbReference type="Proteomes" id="UP000253209">
    <property type="component" value="Unassembled WGS sequence"/>
</dbReference>
<organism evidence="1 2">
    <name type="scientific">Mucilaginibacter hurinus</name>
    <dbReference type="NCBI Taxonomy" id="2201324"/>
    <lineage>
        <taxon>Bacteria</taxon>
        <taxon>Pseudomonadati</taxon>
        <taxon>Bacteroidota</taxon>
        <taxon>Sphingobacteriia</taxon>
        <taxon>Sphingobacteriales</taxon>
        <taxon>Sphingobacteriaceae</taxon>
        <taxon>Mucilaginibacter</taxon>
    </lineage>
</organism>
<reference evidence="1 2" key="1">
    <citation type="submission" date="2018-05" db="EMBL/GenBank/DDBJ databases">
        <title>Mucilaginibacter hurinus sp. nov., isolated from briquette warehouse soil.</title>
        <authorList>
            <person name="Choi L."/>
        </authorList>
    </citation>
    <scope>NUCLEOTIDE SEQUENCE [LARGE SCALE GENOMIC DNA]</scope>
    <source>
        <strain evidence="1 2">ZR32</strain>
    </source>
</reference>
<dbReference type="RefSeq" id="WP_114004369.1">
    <property type="nucleotide sequence ID" value="NZ_QGDC01000003.1"/>
</dbReference>
<dbReference type="EMBL" id="QGDC01000003">
    <property type="protein sequence ID" value="RCH55453.1"/>
    <property type="molecule type" value="Genomic_DNA"/>
</dbReference>
<accession>A0A367GRU2</accession>
<gene>
    <name evidence="1" type="ORF">DJ568_06040</name>
</gene>